<dbReference type="AlphaFoldDB" id="A0A9J7N5W8"/>
<gene>
    <name evidence="8" type="primary">LOC118427145</name>
</gene>
<dbReference type="OMA" id="HRIMSST"/>
<dbReference type="PANTHER" id="PTHR46513">
    <property type="entry name" value="VITELLOGENIN RECEPTOR-LIKE PROTEIN-RELATED-RELATED"/>
    <property type="match status" value="1"/>
</dbReference>
<name>A0A9J7N5W8_BRAFL</name>
<evidence type="ECO:0000256" key="1">
    <source>
        <dbReference type="ARBA" id="ARBA00022536"/>
    </source>
</evidence>
<dbReference type="InterPro" id="IPR000033">
    <property type="entry name" value="LDLR_classB_rpt"/>
</dbReference>
<keyword evidence="4" id="KW-1015">Disulfide bond</keyword>
<reference evidence="7" key="1">
    <citation type="journal article" date="2020" name="Nat. Ecol. Evol.">
        <title>Deeply conserved synteny resolves early events in vertebrate evolution.</title>
        <authorList>
            <person name="Simakov O."/>
            <person name="Marletaz F."/>
            <person name="Yue J.X."/>
            <person name="O'Connell B."/>
            <person name="Jenkins J."/>
            <person name="Brandt A."/>
            <person name="Calef R."/>
            <person name="Tung C.H."/>
            <person name="Huang T.K."/>
            <person name="Schmutz J."/>
            <person name="Satoh N."/>
            <person name="Yu J.K."/>
            <person name="Putnam N.H."/>
            <person name="Green R.E."/>
            <person name="Rokhsar D.S."/>
        </authorList>
    </citation>
    <scope>NUCLEOTIDE SEQUENCE [LARGE SCALE GENOMIC DNA]</scope>
    <source>
        <strain evidence="7">S238N-H82</strain>
    </source>
</reference>
<accession>A0A9J7N5W8</accession>
<dbReference type="Proteomes" id="UP000001554">
    <property type="component" value="Chromosome 12"/>
</dbReference>
<dbReference type="Pfam" id="PF00058">
    <property type="entry name" value="Ldl_recept_b"/>
    <property type="match status" value="2"/>
</dbReference>
<keyword evidence="5" id="KW-0325">Glycoprotein</keyword>
<evidence type="ECO:0000313" key="7">
    <source>
        <dbReference type="Proteomes" id="UP000001554"/>
    </source>
</evidence>
<dbReference type="SMART" id="SM00135">
    <property type="entry name" value="LY"/>
    <property type="match status" value="3"/>
</dbReference>
<keyword evidence="2" id="KW-0732">Signal</keyword>
<evidence type="ECO:0000256" key="3">
    <source>
        <dbReference type="ARBA" id="ARBA00022737"/>
    </source>
</evidence>
<dbReference type="KEGG" id="bfo:118427145"/>
<evidence type="ECO:0000256" key="6">
    <source>
        <dbReference type="PROSITE-ProRule" id="PRU00461"/>
    </source>
</evidence>
<evidence type="ECO:0000256" key="5">
    <source>
        <dbReference type="ARBA" id="ARBA00023180"/>
    </source>
</evidence>
<protein>
    <submittedName>
        <fullName evidence="8">Low-density lipoprotein receptor-related protein 4-like</fullName>
    </submittedName>
</protein>
<evidence type="ECO:0000256" key="4">
    <source>
        <dbReference type="ARBA" id="ARBA00023157"/>
    </source>
</evidence>
<proteinExistence type="predicted"/>
<dbReference type="RefSeq" id="XP_035692676.1">
    <property type="nucleotide sequence ID" value="XM_035836783.1"/>
</dbReference>
<dbReference type="InterPro" id="IPR011042">
    <property type="entry name" value="6-blade_b-propeller_TolB-like"/>
</dbReference>
<dbReference type="PANTHER" id="PTHR46513:SF44">
    <property type="entry name" value="LDL RECEPTOR RELATED PROTEIN 4"/>
    <property type="match status" value="1"/>
</dbReference>
<dbReference type="SUPFAM" id="SSF63825">
    <property type="entry name" value="YWTD domain"/>
    <property type="match status" value="1"/>
</dbReference>
<keyword evidence="7" id="KW-1185">Reference proteome</keyword>
<sequence>MRAYRNGTNIKVVAENGVISPTDVALDFAGGNVYWTDSVAYVIRVARMDGEYSRVIVREAEHIKPQGIALDPENGFMYWTAYWTAYWGNGAKISRSAMDGSGSKTLVNTTEGLKWPQGIAIDIQGQRLYWCDGGFHRIMSSTLQGGDVTDVFSITGLSPGYFGIVVDDSYMYWTAWALDHITRD</sequence>
<dbReference type="FunFam" id="2.120.10.30:FF:000241">
    <property type="entry name" value="Low-density lipoprotein receptor-related protein 6"/>
    <property type="match status" value="1"/>
</dbReference>
<evidence type="ECO:0000256" key="2">
    <source>
        <dbReference type="ARBA" id="ARBA00022729"/>
    </source>
</evidence>
<reference evidence="8" key="2">
    <citation type="submission" date="2025-08" db="UniProtKB">
        <authorList>
            <consortium name="RefSeq"/>
        </authorList>
    </citation>
    <scope>IDENTIFICATION</scope>
    <source>
        <strain evidence="8">S238N-H82</strain>
        <tissue evidence="8">Testes</tissue>
    </source>
</reference>
<organism evidence="7 8">
    <name type="scientific">Branchiostoma floridae</name>
    <name type="common">Florida lancelet</name>
    <name type="synonym">Amphioxus</name>
    <dbReference type="NCBI Taxonomy" id="7739"/>
    <lineage>
        <taxon>Eukaryota</taxon>
        <taxon>Metazoa</taxon>
        <taxon>Chordata</taxon>
        <taxon>Cephalochordata</taxon>
        <taxon>Leptocardii</taxon>
        <taxon>Amphioxiformes</taxon>
        <taxon>Branchiostomatidae</taxon>
        <taxon>Branchiostoma</taxon>
    </lineage>
</organism>
<feature type="repeat" description="LDL-receptor class B" evidence="6">
    <location>
        <begin position="31"/>
        <end position="74"/>
    </location>
</feature>
<keyword evidence="1" id="KW-0245">EGF-like domain</keyword>
<keyword evidence="3" id="KW-0677">Repeat</keyword>
<dbReference type="OrthoDB" id="10066840at2759"/>
<dbReference type="InterPro" id="IPR050778">
    <property type="entry name" value="Cueball_EGF_LRP_Nidogen"/>
</dbReference>
<dbReference type="GeneID" id="118427145"/>
<dbReference type="PROSITE" id="PS51120">
    <property type="entry name" value="LDLRB"/>
    <property type="match status" value="1"/>
</dbReference>
<evidence type="ECO:0000313" key="8">
    <source>
        <dbReference type="RefSeq" id="XP_035692676.1"/>
    </source>
</evidence>
<dbReference type="Gene3D" id="2.120.10.30">
    <property type="entry name" value="TolB, C-terminal domain"/>
    <property type="match status" value="1"/>
</dbReference>